<evidence type="ECO:0000313" key="11">
    <source>
        <dbReference type="EMBL" id="MDQ0204193.1"/>
    </source>
</evidence>
<feature type="binding site" evidence="8">
    <location>
        <position position="115"/>
    </location>
    <ligand>
        <name>shikimate</name>
        <dbReference type="ChEBI" id="CHEBI:36208"/>
    </ligand>
</feature>
<dbReference type="InterPro" id="IPR011342">
    <property type="entry name" value="Shikimate_DH"/>
</dbReference>
<dbReference type="PANTHER" id="PTHR21089">
    <property type="entry name" value="SHIKIMATE DEHYDROGENASE"/>
    <property type="match status" value="1"/>
</dbReference>
<evidence type="ECO:0000313" key="12">
    <source>
        <dbReference type="Proteomes" id="UP001239167"/>
    </source>
</evidence>
<gene>
    <name evidence="8" type="primary">aroE</name>
    <name evidence="11" type="ORF">J2S01_001918</name>
</gene>
<evidence type="ECO:0000256" key="1">
    <source>
        <dbReference type="ARBA" id="ARBA00004871"/>
    </source>
</evidence>
<feature type="domain" description="Shikimate dehydrogenase substrate binding N-terminal" evidence="10">
    <location>
        <begin position="20"/>
        <end position="102"/>
    </location>
</feature>
<dbReference type="InterPro" id="IPR022893">
    <property type="entry name" value="Shikimate_DH_fam"/>
</dbReference>
<keyword evidence="6 8" id="KW-0057">Aromatic amino acid biosynthesis</keyword>
<comment type="pathway">
    <text evidence="1 8">Metabolic intermediate biosynthesis; chorismate biosynthesis; chorismate from D-erythrose 4-phosphate and phosphoenolpyruvate: step 4/7.</text>
</comment>
<feature type="binding site" evidence="8">
    <location>
        <position position="234"/>
    </location>
    <ligand>
        <name>NADP(+)</name>
        <dbReference type="ChEBI" id="CHEBI:58349"/>
    </ligand>
</feature>
<dbReference type="InterPro" id="IPR036291">
    <property type="entry name" value="NAD(P)-bd_dom_sf"/>
</dbReference>
<dbReference type="InterPro" id="IPR006151">
    <property type="entry name" value="Shikm_DH/Glu-tRNA_Rdtase"/>
</dbReference>
<dbReference type="InterPro" id="IPR013708">
    <property type="entry name" value="Shikimate_DH-bd_N"/>
</dbReference>
<keyword evidence="4 8" id="KW-0521">NADP</keyword>
<feature type="binding site" evidence="8">
    <location>
        <position position="264"/>
    </location>
    <ligand>
        <name>shikimate</name>
        <dbReference type="ChEBI" id="CHEBI:36208"/>
    </ligand>
</feature>
<comment type="function">
    <text evidence="8">Involved in the biosynthesis of the chorismate, which leads to the biosynthesis of aromatic amino acids. Catalyzes the reversible NADPH linked reduction of 3-dehydroshikimate (DHSA) to yield shikimate (SA).</text>
</comment>
<evidence type="ECO:0000256" key="4">
    <source>
        <dbReference type="ARBA" id="ARBA00022857"/>
    </source>
</evidence>
<comment type="similarity">
    <text evidence="8">Belongs to the shikimate dehydrogenase family.</text>
</comment>
<dbReference type="CDD" id="cd01065">
    <property type="entry name" value="NAD_bind_Shikimate_DH"/>
    <property type="match status" value="1"/>
</dbReference>
<dbReference type="Proteomes" id="UP001239167">
    <property type="component" value="Unassembled WGS sequence"/>
</dbReference>
<feature type="binding site" evidence="8">
    <location>
        <begin position="139"/>
        <end position="143"/>
    </location>
    <ligand>
        <name>NADP(+)</name>
        <dbReference type="ChEBI" id="CHEBI:58349"/>
    </ligand>
</feature>
<evidence type="ECO:0000256" key="8">
    <source>
        <dbReference type="HAMAP-Rule" id="MF_00222"/>
    </source>
</evidence>
<dbReference type="Gene3D" id="3.40.50.720">
    <property type="entry name" value="NAD(P)-binding Rossmann-like Domain"/>
    <property type="match status" value="1"/>
</dbReference>
<dbReference type="EC" id="1.1.1.25" evidence="2 8"/>
<evidence type="ECO:0000256" key="3">
    <source>
        <dbReference type="ARBA" id="ARBA00022605"/>
    </source>
</evidence>
<evidence type="ECO:0000256" key="5">
    <source>
        <dbReference type="ARBA" id="ARBA00023002"/>
    </source>
</evidence>
<proteinExistence type="inferred from homology"/>
<reference evidence="11 12" key="1">
    <citation type="submission" date="2023-07" db="EMBL/GenBank/DDBJ databases">
        <title>Genomic Encyclopedia of Type Strains, Phase IV (KMG-IV): sequencing the most valuable type-strain genomes for metagenomic binning, comparative biology and taxonomic classification.</title>
        <authorList>
            <person name="Goeker M."/>
        </authorList>
    </citation>
    <scope>NUCLEOTIDE SEQUENCE [LARGE SCALE GENOMIC DNA]</scope>
    <source>
        <strain evidence="11 12">DSM 16980</strain>
    </source>
</reference>
<feature type="binding site" evidence="8">
    <location>
        <begin position="28"/>
        <end position="30"/>
    </location>
    <ligand>
        <name>shikimate</name>
        <dbReference type="ChEBI" id="CHEBI:36208"/>
    </ligand>
</feature>
<dbReference type="Pfam" id="PF01488">
    <property type="entry name" value="Shikimate_DH"/>
    <property type="match status" value="1"/>
</dbReference>
<comment type="caution">
    <text evidence="11">The sequence shown here is derived from an EMBL/GenBank/DDBJ whole genome shotgun (WGS) entry which is preliminary data.</text>
</comment>
<comment type="catalytic activity">
    <reaction evidence="7 8">
        <text>shikimate + NADP(+) = 3-dehydroshikimate + NADPH + H(+)</text>
        <dbReference type="Rhea" id="RHEA:17737"/>
        <dbReference type="ChEBI" id="CHEBI:15378"/>
        <dbReference type="ChEBI" id="CHEBI:16630"/>
        <dbReference type="ChEBI" id="CHEBI:36208"/>
        <dbReference type="ChEBI" id="CHEBI:57783"/>
        <dbReference type="ChEBI" id="CHEBI:58349"/>
        <dbReference type="EC" id="1.1.1.25"/>
    </reaction>
</comment>
<organism evidence="11 12">
    <name type="scientific">Pectinatus haikarae</name>
    <dbReference type="NCBI Taxonomy" id="349096"/>
    <lineage>
        <taxon>Bacteria</taxon>
        <taxon>Bacillati</taxon>
        <taxon>Bacillota</taxon>
        <taxon>Negativicutes</taxon>
        <taxon>Selenomonadales</taxon>
        <taxon>Selenomonadaceae</taxon>
        <taxon>Pectinatus</taxon>
    </lineage>
</organism>
<evidence type="ECO:0000259" key="10">
    <source>
        <dbReference type="Pfam" id="PF08501"/>
    </source>
</evidence>
<evidence type="ECO:0000256" key="2">
    <source>
        <dbReference type="ARBA" id="ARBA00012962"/>
    </source>
</evidence>
<feature type="domain" description="Quinate/shikimate 5-dehydrogenase/glutamyl-tRNA reductase" evidence="9">
    <location>
        <begin position="129"/>
        <end position="179"/>
    </location>
</feature>
<feature type="binding site" evidence="8">
    <location>
        <position position="236"/>
    </location>
    <ligand>
        <name>shikimate</name>
        <dbReference type="ChEBI" id="CHEBI:36208"/>
    </ligand>
</feature>
<dbReference type="EMBL" id="JAUSUE010000013">
    <property type="protein sequence ID" value="MDQ0204193.1"/>
    <property type="molecule type" value="Genomic_DNA"/>
</dbReference>
<dbReference type="Gene3D" id="3.40.50.10860">
    <property type="entry name" value="Leucine Dehydrogenase, chain A, domain 1"/>
    <property type="match status" value="1"/>
</dbReference>
<feature type="binding site" evidence="8">
    <location>
        <position position="257"/>
    </location>
    <ligand>
        <name>NADP(+)</name>
        <dbReference type="ChEBI" id="CHEBI:58349"/>
    </ligand>
</feature>
<feature type="binding site" evidence="8">
    <location>
        <position position="100"/>
    </location>
    <ligand>
        <name>shikimate</name>
        <dbReference type="ChEBI" id="CHEBI:36208"/>
    </ligand>
</feature>
<feature type="binding site" evidence="8">
    <location>
        <position position="75"/>
    </location>
    <ligand>
        <name>shikimate</name>
        <dbReference type="ChEBI" id="CHEBI:36208"/>
    </ligand>
</feature>
<dbReference type="InterPro" id="IPR046346">
    <property type="entry name" value="Aminoacid_DH-like_N_sf"/>
</dbReference>
<dbReference type="SUPFAM" id="SSF53223">
    <property type="entry name" value="Aminoacid dehydrogenase-like, N-terminal domain"/>
    <property type="match status" value="1"/>
</dbReference>
<comment type="subunit">
    <text evidence="8">Homodimer.</text>
</comment>
<dbReference type="HAMAP" id="MF_00222">
    <property type="entry name" value="Shikimate_DH_AroE"/>
    <property type="match status" value="1"/>
</dbReference>
<sequence>MKEGNILSAIYTGKTKNLGVIGYPIHHSLSPVIQNTALQSMHLDYAYIAMPVRENELEAAVKGLKALNFTGFNITIPHKINIIKYLDEIDQSASLIGAVNTVLIKNDRLYGYNTDYEGFISAFQSVKFTLKRINTVVLGAGGAARAVIYGLLHAGVGSVHIAARNAEKAKKLANDFKELGNISSSDWNEKMFQEILPKTDLLVNTTPLGMDMYIDKMPPVDITMLPSNAFVYDIIYTPEKTKLLVEAEKYGYTVLNGEYMLAGQGAAALEKWSGCGKIDVDLMRIALHEALLKKL</sequence>
<keyword evidence="12" id="KW-1185">Reference proteome</keyword>
<keyword evidence="5 8" id="KW-0560">Oxidoreductase</keyword>
<protein>
    <recommendedName>
        <fullName evidence="2 8">Shikimate dehydrogenase (NADP(+))</fullName>
        <shortName evidence="8">SDH</shortName>
        <ecNumber evidence="2 8">1.1.1.25</ecNumber>
    </recommendedName>
</protein>
<feature type="active site" description="Proton acceptor" evidence="8">
    <location>
        <position position="79"/>
    </location>
</feature>
<dbReference type="Pfam" id="PF08501">
    <property type="entry name" value="Shikimate_dh_N"/>
    <property type="match status" value="1"/>
</dbReference>
<dbReference type="NCBIfam" id="TIGR00507">
    <property type="entry name" value="aroE"/>
    <property type="match status" value="1"/>
</dbReference>
<dbReference type="PANTHER" id="PTHR21089:SF1">
    <property type="entry name" value="BIFUNCTIONAL 3-DEHYDROQUINATE DEHYDRATASE_SHIKIMATE DEHYDROGENASE, CHLOROPLASTIC"/>
    <property type="match status" value="1"/>
</dbReference>
<accession>A0ABT9Y981</accession>
<evidence type="ECO:0000259" key="9">
    <source>
        <dbReference type="Pfam" id="PF01488"/>
    </source>
</evidence>
<evidence type="ECO:0000256" key="6">
    <source>
        <dbReference type="ARBA" id="ARBA00023141"/>
    </source>
</evidence>
<dbReference type="SUPFAM" id="SSF51735">
    <property type="entry name" value="NAD(P)-binding Rossmann-fold domains"/>
    <property type="match status" value="1"/>
</dbReference>
<dbReference type="RefSeq" id="WP_307224421.1">
    <property type="nucleotide sequence ID" value="NZ_CP116940.1"/>
</dbReference>
<keyword evidence="3 8" id="KW-0028">Amino-acid biosynthesis</keyword>
<evidence type="ECO:0000256" key="7">
    <source>
        <dbReference type="ARBA" id="ARBA00049442"/>
    </source>
</evidence>
<dbReference type="GO" id="GO:0004764">
    <property type="term" value="F:shikimate 3-dehydrogenase (NADP+) activity"/>
    <property type="evidence" value="ECO:0007669"/>
    <property type="project" value="UniProtKB-EC"/>
</dbReference>
<dbReference type="NCBIfam" id="NF001314">
    <property type="entry name" value="PRK00258.2-2"/>
    <property type="match status" value="1"/>
</dbReference>
<comment type="caution">
    <text evidence="8">Lacks conserved residue(s) required for the propagation of feature annotation.</text>
</comment>
<name>A0ABT9Y981_9FIRM</name>